<feature type="domain" description="Activator of Hsp90 ATPase homologue 1/2-like C-terminal" evidence="2">
    <location>
        <begin position="25"/>
        <end position="139"/>
    </location>
</feature>
<proteinExistence type="inferred from homology"/>
<dbReference type="EMBL" id="PGGW01000039">
    <property type="protein sequence ID" value="PJE97699.1"/>
    <property type="molecule type" value="Genomic_DNA"/>
</dbReference>
<dbReference type="SUPFAM" id="SSF55961">
    <property type="entry name" value="Bet v1-like"/>
    <property type="match status" value="1"/>
</dbReference>
<dbReference type="InterPro" id="IPR013538">
    <property type="entry name" value="ASHA1/2-like_C"/>
</dbReference>
<reference evidence="4 5" key="1">
    <citation type="submission" date="2017-11" db="EMBL/GenBank/DDBJ databases">
        <title>Streptomyces carmine sp. nov., a novel actinomycete isolated from Sophora alopecuroides in Xinjiang, China.</title>
        <authorList>
            <person name="Wang Y."/>
            <person name="Luo X."/>
            <person name="Wan C."/>
            <person name="Zhang L."/>
        </authorList>
    </citation>
    <scope>NUCLEOTIDE SEQUENCE [LARGE SCALE GENOMIC DNA]</scope>
    <source>
        <strain evidence="4 5">TRM SA0054</strain>
    </source>
</reference>
<name>A0A2M8M0I2_9ACTN</name>
<gene>
    <name evidence="4" type="ORF">CUT44_11245</name>
    <name evidence="3" type="ORF">CUT44_14500</name>
</gene>
<dbReference type="AlphaFoldDB" id="A0A2M8M0I2"/>
<evidence type="ECO:0000313" key="3">
    <source>
        <dbReference type="EMBL" id="PJE96990.1"/>
    </source>
</evidence>
<organism evidence="4 5">
    <name type="scientific">Streptomyces carminius</name>
    <dbReference type="NCBI Taxonomy" id="2665496"/>
    <lineage>
        <taxon>Bacteria</taxon>
        <taxon>Bacillati</taxon>
        <taxon>Actinomycetota</taxon>
        <taxon>Actinomycetes</taxon>
        <taxon>Kitasatosporales</taxon>
        <taxon>Streptomycetaceae</taxon>
        <taxon>Streptomyces</taxon>
    </lineage>
</organism>
<comment type="caution">
    <text evidence="4">The sequence shown here is derived from an EMBL/GenBank/DDBJ whole genome shotgun (WGS) entry which is preliminary data.</text>
</comment>
<dbReference type="Proteomes" id="UP000230407">
    <property type="component" value="Unassembled WGS sequence"/>
</dbReference>
<comment type="similarity">
    <text evidence="1">Belongs to the AHA1 family.</text>
</comment>
<dbReference type="CDD" id="cd08899">
    <property type="entry name" value="SRPBCC_CalC_Aha1-like_6"/>
    <property type="match status" value="1"/>
</dbReference>
<evidence type="ECO:0000259" key="2">
    <source>
        <dbReference type="Pfam" id="PF08327"/>
    </source>
</evidence>
<dbReference type="InterPro" id="IPR023393">
    <property type="entry name" value="START-like_dom_sf"/>
</dbReference>
<accession>A0A2M8M0I2</accession>
<evidence type="ECO:0000256" key="1">
    <source>
        <dbReference type="ARBA" id="ARBA00006817"/>
    </source>
</evidence>
<dbReference type="Gene3D" id="3.30.530.20">
    <property type="match status" value="1"/>
</dbReference>
<evidence type="ECO:0000313" key="5">
    <source>
        <dbReference type="Proteomes" id="UP000230407"/>
    </source>
</evidence>
<sequence>MTPAPTGRLVPTPAGHDLILTRTYRAPVADVWASVTEPERTARWFGPWRGEAGPGRTVEVQMVFEEEAPWSPLRIDACEPPHRLAVSAEDEAGPWRLELLLSEAGDGTTELRLVQHLADTDGIGEIGPGWEYYLDMLTAARTGGPRPDFGDYYPAQKAYFDALP</sequence>
<dbReference type="EMBL" id="PGGW01000050">
    <property type="protein sequence ID" value="PJE96990.1"/>
    <property type="molecule type" value="Genomic_DNA"/>
</dbReference>
<dbReference type="RefSeq" id="WP_100201789.1">
    <property type="nucleotide sequence ID" value="NZ_PGGW01000039.1"/>
</dbReference>
<evidence type="ECO:0000313" key="4">
    <source>
        <dbReference type="EMBL" id="PJE97699.1"/>
    </source>
</evidence>
<keyword evidence="5" id="KW-1185">Reference proteome</keyword>
<protein>
    <submittedName>
        <fullName evidence="4">ATPase</fullName>
    </submittedName>
</protein>
<dbReference type="Pfam" id="PF08327">
    <property type="entry name" value="AHSA1"/>
    <property type="match status" value="1"/>
</dbReference>